<accession>A0A840HUP2</accession>
<dbReference type="GO" id="GO:0003677">
    <property type="term" value="F:DNA binding"/>
    <property type="evidence" value="ECO:0007669"/>
    <property type="project" value="UniProtKB-KW"/>
</dbReference>
<dbReference type="PANTHER" id="PTHR30579:SF7">
    <property type="entry name" value="HTH-TYPE TRANSCRIPTIONAL REGULATOR LRHA-RELATED"/>
    <property type="match status" value="1"/>
</dbReference>
<evidence type="ECO:0000256" key="1">
    <source>
        <dbReference type="ARBA" id="ARBA00009437"/>
    </source>
</evidence>
<reference evidence="6 7" key="1">
    <citation type="submission" date="2020-08" db="EMBL/GenBank/DDBJ databases">
        <title>Genomic Encyclopedia of Type Strains, Phase IV (KMG-IV): sequencing the most valuable type-strain genomes for metagenomic binning, comparative biology and taxonomic classification.</title>
        <authorList>
            <person name="Goeker M."/>
        </authorList>
    </citation>
    <scope>NUCLEOTIDE SEQUENCE [LARGE SCALE GENOMIC DNA]</scope>
    <source>
        <strain evidence="6 7">DSM 7465</strain>
    </source>
</reference>
<comment type="caution">
    <text evidence="6">The sequence shown here is derived from an EMBL/GenBank/DDBJ whole genome shotgun (WGS) entry which is preliminary data.</text>
</comment>
<dbReference type="Pfam" id="PF00126">
    <property type="entry name" value="HTH_1"/>
    <property type="match status" value="1"/>
</dbReference>
<dbReference type="SUPFAM" id="SSF53850">
    <property type="entry name" value="Periplasmic binding protein-like II"/>
    <property type="match status" value="1"/>
</dbReference>
<dbReference type="InterPro" id="IPR036390">
    <property type="entry name" value="WH_DNA-bd_sf"/>
</dbReference>
<dbReference type="InterPro" id="IPR005119">
    <property type="entry name" value="LysR_subst-bd"/>
</dbReference>
<keyword evidence="2" id="KW-0805">Transcription regulation</keyword>
<evidence type="ECO:0000259" key="5">
    <source>
        <dbReference type="PROSITE" id="PS50931"/>
    </source>
</evidence>
<dbReference type="GO" id="GO:0003700">
    <property type="term" value="F:DNA-binding transcription factor activity"/>
    <property type="evidence" value="ECO:0007669"/>
    <property type="project" value="InterPro"/>
</dbReference>
<gene>
    <name evidence="6" type="ORF">HNQ99_001976</name>
</gene>
<evidence type="ECO:0000256" key="2">
    <source>
        <dbReference type="ARBA" id="ARBA00023015"/>
    </source>
</evidence>
<evidence type="ECO:0000256" key="4">
    <source>
        <dbReference type="ARBA" id="ARBA00023163"/>
    </source>
</evidence>
<dbReference type="InterPro" id="IPR000847">
    <property type="entry name" value="LysR_HTH_N"/>
</dbReference>
<dbReference type="Proteomes" id="UP000575068">
    <property type="component" value="Unassembled WGS sequence"/>
</dbReference>
<dbReference type="PROSITE" id="PS50931">
    <property type="entry name" value="HTH_LYSR"/>
    <property type="match status" value="1"/>
</dbReference>
<dbReference type="InterPro" id="IPR036388">
    <property type="entry name" value="WH-like_DNA-bd_sf"/>
</dbReference>
<dbReference type="PANTHER" id="PTHR30579">
    <property type="entry name" value="TRANSCRIPTIONAL REGULATOR"/>
    <property type="match status" value="1"/>
</dbReference>
<comment type="similarity">
    <text evidence="1">Belongs to the LysR transcriptional regulatory family.</text>
</comment>
<evidence type="ECO:0000313" key="6">
    <source>
        <dbReference type="EMBL" id="MBB4641663.1"/>
    </source>
</evidence>
<protein>
    <submittedName>
        <fullName evidence="6">DNA-binding transcriptional LysR family regulator</fullName>
    </submittedName>
</protein>
<evidence type="ECO:0000313" key="7">
    <source>
        <dbReference type="Proteomes" id="UP000575068"/>
    </source>
</evidence>
<dbReference type="InterPro" id="IPR050176">
    <property type="entry name" value="LTTR"/>
</dbReference>
<sequence>MTINLPIELLRSLVAVADAGTMSRAARQISLTQSALSLQMKRLCELTQLQVFNRHSRGVTLTPEGKQLLAYARAILALNDQAVASFAGETLAVPARIGMVQDFADQLLEGVLTRFARLHRTPQLQVRIGYTSELLTLLSGGVLDIVIGLSEPGDPAAVITPRMTWLGHARLLDEPRLPLALMEGPCMFRDAALRALDEGGVPYDIILETASISVLRAALNAGLAISCRAENFATRGLPLLEIAGVSLPHVAVTVRTATALAQPLQRLASFMRDAILAGTEPMWKLEDAAFASG</sequence>
<dbReference type="AlphaFoldDB" id="A0A840HUP2"/>
<dbReference type="EMBL" id="JACHOV010000007">
    <property type="protein sequence ID" value="MBB4641663.1"/>
    <property type="molecule type" value="Genomic_DNA"/>
</dbReference>
<dbReference type="Gene3D" id="3.40.190.10">
    <property type="entry name" value="Periplasmic binding protein-like II"/>
    <property type="match status" value="2"/>
</dbReference>
<dbReference type="Gene3D" id="1.10.10.10">
    <property type="entry name" value="Winged helix-like DNA-binding domain superfamily/Winged helix DNA-binding domain"/>
    <property type="match status" value="1"/>
</dbReference>
<name>A0A840HUP2_9SPHN</name>
<keyword evidence="3 6" id="KW-0238">DNA-binding</keyword>
<keyword evidence="4" id="KW-0804">Transcription</keyword>
<evidence type="ECO:0000256" key="3">
    <source>
        <dbReference type="ARBA" id="ARBA00023125"/>
    </source>
</evidence>
<dbReference type="RefSeq" id="WP_184475473.1">
    <property type="nucleotide sequence ID" value="NZ_JACHOV010000007.1"/>
</dbReference>
<proteinExistence type="inferred from homology"/>
<dbReference type="Pfam" id="PF03466">
    <property type="entry name" value="LysR_substrate"/>
    <property type="match status" value="1"/>
</dbReference>
<organism evidence="6 7">
    <name type="scientific">Rhizorhapis suberifaciens</name>
    <name type="common">corky root of lettuce</name>
    <dbReference type="NCBI Taxonomy" id="13656"/>
    <lineage>
        <taxon>Bacteria</taxon>
        <taxon>Pseudomonadati</taxon>
        <taxon>Pseudomonadota</taxon>
        <taxon>Alphaproteobacteria</taxon>
        <taxon>Sphingomonadales</taxon>
        <taxon>Sphingomonadaceae</taxon>
        <taxon>Rhizorhapis</taxon>
    </lineage>
</organism>
<feature type="domain" description="HTH lysR-type" evidence="5">
    <location>
        <begin position="5"/>
        <end position="62"/>
    </location>
</feature>
<dbReference type="SUPFAM" id="SSF46785">
    <property type="entry name" value="Winged helix' DNA-binding domain"/>
    <property type="match status" value="1"/>
</dbReference>
<keyword evidence="7" id="KW-1185">Reference proteome</keyword>